<reference evidence="3" key="1">
    <citation type="journal article" date="2019" name="Int. J. Syst. Evol. Microbiol.">
        <title>The Global Catalogue of Microorganisms (GCM) 10K type strain sequencing project: providing services to taxonomists for standard genome sequencing and annotation.</title>
        <authorList>
            <consortium name="The Broad Institute Genomics Platform"/>
            <consortium name="The Broad Institute Genome Sequencing Center for Infectious Disease"/>
            <person name="Wu L."/>
            <person name="Ma J."/>
        </authorList>
    </citation>
    <scope>NUCLEOTIDE SEQUENCE [LARGE SCALE GENOMIC DNA]</scope>
    <source>
        <strain evidence="3">CGMCC 1.12923</strain>
    </source>
</reference>
<comment type="pathway">
    <text evidence="1">Carbohydrate metabolism; D-tagatose 6-phosphate degradation; D-glyceraldehyde 3-phosphate and glycerone phosphate from D-tagatose 6-phosphate: step 2/2.</text>
</comment>
<dbReference type="Proteomes" id="UP000614272">
    <property type="component" value="Unassembled WGS sequence"/>
</dbReference>
<dbReference type="InterPro" id="IPR012062">
    <property type="entry name" value="GatZ/KbaZ-like"/>
</dbReference>
<dbReference type="Pfam" id="PF08013">
    <property type="entry name" value="GatZ_KbaZ-like"/>
    <property type="match status" value="1"/>
</dbReference>
<dbReference type="InterPro" id="IPR050303">
    <property type="entry name" value="GatZ_KbaZ_carbometab"/>
</dbReference>
<dbReference type="Gene3D" id="3.20.20.70">
    <property type="entry name" value="Aldolase class I"/>
    <property type="match status" value="1"/>
</dbReference>
<dbReference type="RefSeq" id="WP_099035252.1">
    <property type="nucleotide sequence ID" value="NZ_BMGJ01000010.1"/>
</dbReference>
<gene>
    <name evidence="2" type="ORF">GCM10011357_25960</name>
</gene>
<sequence>MSYLFDMASANRQGQRRGVYSVCCAQPMVIEAAMLQAQENGSVVLIEATANQVNQYGGYTGMKPSDFVRFVEGLAQKVGLPMSEVLLGGDHLGPVCWTDEPYEQAKKRSEELIDAYVRAGFKKIHLDTSMPCADDPQVLTDDVVAERAAHLCDIAEKAAQDSFGQSDICYVVGTEVPPPGGAKEEISSIDVTPTHRVQKTYDSHQQAFQSRGLQQAWDRVIALVVQPGVEFDHLKVFDFDKSAATALSDFVKTVPKIVFEAHSTDYQKASAYAELVKAHFAILKVGPQLTFAMREAIFSLSHIEDQLSDEATRSNIRDVLETEMCANPKYWEKFYDDKQGAAALLRKYSFSDRIRYYWNTKPVQDALKTLLSNIDAVEIPLPLISQYFPQQYQEIRQGRGAPRAQSLIIENVRTVLRDYANACG</sequence>
<dbReference type="PANTHER" id="PTHR32502:SF2">
    <property type="entry name" value="D-TAGATOSE-1,6-BISPHOSPHATE ALDOLASE SUBUNIT KBAZ"/>
    <property type="match status" value="1"/>
</dbReference>
<dbReference type="EMBL" id="BMGJ01000010">
    <property type="protein sequence ID" value="GGD69703.1"/>
    <property type="molecule type" value="Genomic_DNA"/>
</dbReference>
<dbReference type="Gene3D" id="1.10.400.20">
    <property type="entry name" value="putative tagatose 6-phosphate kinase domain like"/>
    <property type="match status" value="1"/>
</dbReference>
<keyword evidence="3" id="KW-1185">Reference proteome</keyword>
<organism evidence="2 3">
    <name type="scientific">Lacimicrobium alkaliphilum</name>
    <dbReference type="NCBI Taxonomy" id="1526571"/>
    <lineage>
        <taxon>Bacteria</taxon>
        <taxon>Pseudomonadati</taxon>
        <taxon>Pseudomonadota</taxon>
        <taxon>Gammaproteobacteria</taxon>
        <taxon>Alteromonadales</taxon>
        <taxon>Alteromonadaceae</taxon>
        <taxon>Lacimicrobium</taxon>
    </lineage>
</organism>
<dbReference type="PANTHER" id="PTHR32502">
    <property type="entry name" value="N-ACETYLGALACTOSAMINE PERMEASE II COMPONENT-RELATED"/>
    <property type="match status" value="1"/>
</dbReference>
<accession>A0ABQ1RGG9</accession>
<evidence type="ECO:0000313" key="2">
    <source>
        <dbReference type="EMBL" id="GGD69703.1"/>
    </source>
</evidence>
<dbReference type="SUPFAM" id="SSF51569">
    <property type="entry name" value="Aldolase"/>
    <property type="match status" value="1"/>
</dbReference>
<dbReference type="PIRSF" id="PIRSF009264">
    <property type="entry name" value="TagBP_ald_AgaZ"/>
    <property type="match status" value="1"/>
</dbReference>
<evidence type="ECO:0000313" key="3">
    <source>
        <dbReference type="Proteomes" id="UP000614272"/>
    </source>
</evidence>
<dbReference type="InterPro" id="IPR013785">
    <property type="entry name" value="Aldolase_TIM"/>
</dbReference>
<proteinExistence type="predicted"/>
<comment type="caution">
    <text evidence="2">The sequence shown here is derived from an EMBL/GenBank/DDBJ whole genome shotgun (WGS) entry which is preliminary data.</text>
</comment>
<dbReference type="NCBIfam" id="TIGR02810">
    <property type="entry name" value="agaZ_gatZ"/>
    <property type="match status" value="1"/>
</dbReference>
<protein>
    <submittedName>
        <fullName evidence="2">Tagatose-bisphosphate aldolase subunit KbaZ</fullName>
    </submittedName>
</protein>
<name>A0ABQ1RGG9_9ALTE</name>
<evidence type="ECO:0000256" key="1">
    <source>
        <dbReference type="ARBA" id="ARBA00005191"/>
    </source>
</evidence>